<evidence type="ECO:0000313" key="1">
    <source>
        <dbReference type="EMBL" id="KOC69931.1"/>
    </source>
</evidence>
<dbReference type="Proteomes" id="UP000053825">
    <property type="component" value="Unassembled WGS sequence"/>
</dbReference>
<evidence type="ECO:0000313" key="2">
    <source>
        <dbReference type="Proteomes" id="UP000053825"/>
    </source>
</evidence>
<protein>
    <submittedName>
        <fullName evidence="1">Uncharacterized protein</fullName>
    </submittedName>
</protein>
<dbReference type="EMBL" id="KQ414596">
    <property type="protein sequence ID" value="KOC69931.1"/>
    <property type="molecule type" value="Genomic_DNA"/>
</dbReference>
<organism evidence="1 2">
    <name type="scientific">Habropoda laboriosa</name>
    <dbReference type="NCBI Taxonomy" id="597456"/>
    <lineage>
        <taxon>Eukaryota</taxon>
        <taxon>Metazoa</taxon>
        <taxon>Ecdysozoa</taxon>
        <taxon>Arthropoda</taxon>
        <taxon>Hexapoda</taxon>
        <taxon>Insecta</taxon>
        <taxon>Pterygota</taxon>
        <taxon>Neoptera</taxon>
        <taxon>Endopterygota</taxon>
        <taxon>Hymenoptera</taxon>
        <taxon>Apocrita</taxon>
        <taxon>Aculeata</taxon>
        <taxon>Apoidea</taxon>
        <taxon>Anthophila</taxon>
        <taxon>Apidae</taxon>
        <taxon>Habropoda</taxon>
    </lineage>
</organism>
<reference evidence="1 2" key="1">
    <citation type="submission" date="2015-07" db="EMBL/GenBank/DDBJ databases">
        <title>The genome of Habropoda laboriosa.</title>
        <authorList>
            <person name="Pan H."/>
            <person name="Kapheim K."/>
        </authorList>
    </citation>
    <scope>NUCLEOTIDE SEQUENCE [LARGE SCALE GENOMIC DNA]</scope>
    <source>
        <strain evidence="1">0110345459</strain>
    </source>
</reference>
<sequence>MFDIDQNFKLAEVRVEFLANKSNRKLGIEAEMPGRIFGLRITWTFLENHLPYH</sequence>
<gene>
    <name evidence="1" type="ORF">WH47_08192</name>
</gene>
<proteinExistence type="predicted"/>
<dbReference type="AlphaFoldDB" id="A0A0L7RGW6"/>
<name>A0A0L7RGW6_9HYME</name>
<keyword evidence="2" id="KW-1185">Reference proteome</keyword>
<accession>A0A0L7RGW6</accession>